<protein>
    <recommendedName>
        <fullName evidence="3">F-box associated domain-containing protein</fullName>
    </recommendedName>
</protein>
<dbReference type="Gramene" id="A09p64570.2_BraZ1">
    <property type="protein sequence ID" value="A09p64570.2_BraZ1.CDS"/>
    <property type="gene ID" value="A09g64570.2_BraZ1"/>
</dbReference>
<evidence type="ECO:0000313" key="1">
    <source>
        <dbReference type="EMBL" id="CAG7865990.1"/>
    </source>
</evidence>
<evidence type="ECO:0008006" key="3">
    <source>
        <dbReference type="Google" id="ProtNLM"/>
    </source>
</evidence>
<accession>A0A3P5YSX3</accession>
<dbReference type="AlphaFoldDB" id="A0A3P5YSX3"/>
<reference evidence="2" key="1">
    <citation type="submission" date="2018-11" db="EMBL/GenBank/DDBJ databases">
        <authorList>
            <consortium name="Genoscope - CEA"/>
            <person name="William W."/>
        </authorList>
    </citation>
    <scope>NUCLEOTIDE SEQUENCE</scope>
</reference>
<name>A0A3P5YSX3_BRACM</name>
<dbReference type="Proteomes" id="UP000694005">
    <property type="component" value="Chromosome A09"/>
</dbReference>
<sequence>MLICILLLGRSKSPMNVGFGKDIVTGAYKVVLMYLYDRIATKTLIKTHVFNLSNGKRRCIYFPYVENQFNIDKISTFANGSLYWLNNNLTITALDLHTELFYEVLPPSCFTKYSNKVYLWSLKDRLCLCEVEDLSDVDIWGLQQEGSSVKWEKFLSDSAFSKECFEHPYWMTGVLTCYQIYEDASTALCTKDLAALL</sequence>
<evidence type="ECO:0000313" key="2">
    <source>
        <dbReference type="EMBL" id="VDC63018.1"/>
    </source>
</evidence>
<dbReference type="EMBL" id="LR031568">
    <property type="protein sequence ID" value="VDC63018.1"/>
    <property type="molecule type" value="Genomic_DNA"/>
</dbReference>
<dbReference type="EMBL" id="LS974625">
    <property type="protein sequence ID" value="CAG7865990.1"/>
    <property type="molecule type" value="Genomic_DNA"/>
</dbReference>
<proteinExistence type="predicted"/>
<gene>
    <name evidence="2" type="ORF">BRAA09T40629Z</name>
    <name evidence="1" type="ORF">BRAPAZ1V2_A09P64570.2</name>
</gene>
<organism evidence="2">
    <name type="scientific">Brassica campestris</name>
    <name type="common">Field mustard</name>
    <dbReference type="NCBI Taxonomy" id="3711"/>
    <lineage>
        <taxon>Eukaryota</taxon>
        <taxon>Viridiplantae</taxon>
        <taxon>Streptophyta</taxon>
        <taxon>Embryophyta</taxon>
        <taxon>Tracheophyta</taxon>
        <taxon>Spermatophyta</taxon>
        <taxon>Magnoliopsida</taxon>
        <taxon>eudicotyledons</taxon>
        <taxon>Gunneridae</taxon>
        <taxon>Pentapetalae</taxon>
        <taxon>rosids</taxon>
        <taxon>malvids</taxon>
        <taxon>Brassicales</taxon>
        <taxon>Brassicaceae</taxon>
        <taxon>Brassiceae</taxon>
        <taxon>Brassica</taxon>
    </lineage>
</organism>
<dbReference type="InterPro" id="IPR017451">
    <property type="entry name" value="F-box-assoc_interact_dom"/>
</dbReference>
<dbReference type="NCBIfam" id="TIGR01640">
    <property type="entry name" value="F_box_assoc_1"/>
    <property type="match status" value="1"/>
</dbReference>